<dbReference type="EMBL" id="CP073084">
    <property type="protein sequence ID" value="QUE53834.1"/>
    <property type="molecule type" value="Genomic_DNA"/>
</dbReference>
<keyword evidence="8" id="KW-1185">Reference proteome</keyword>
<keyword evidence="4 5" id="KW-0378">Hydrolase</keyword>
<keyword evidence="5" id="KW-0694">RNA-binding</keyword>
<evidence type="ECO:0000313" key="7">
    <source>
        <dbReference type="EMBL" id="QUE53834.1"/>
    </source>
</evidence>
<organism evidence="7 8">
    <name type="scientific">Streptococcus oriscaviae</name>
    <dbReference type="NCBI Taxonomy" id="2781599"/>
    <lineage>
        <taxon>Bacteria</taxon>
        <taxon>Bacillati</taxon>
        <taxon>Bacillota</taxon>
        <taxon>Bacilli</taxon>
        <taxon>Lactobacillales</taxon>
        <taxon>Streptococcaceae</taxon>
        <taxon>Streptococcus</taxon>
    </lineage>
</organism>
<comment type="similarity">
    <text evidence="5">Belongs to the MrnC RNase family.</text>
</comment>
<dbReference type="CDD" id="cd00593">
    <property type="entry name" value="RIBOc"/>
    <property type="match status" value="1"/>
</dbReference>
<keyword evidence="5" id="KW-0963">Cytoplasm</keyword>
<keyword evidence="2 5" id="KW-0540">Nuclease</keyword>
<dbReference type="InterPro" id="IPR008226">
    <property type="entry name" value="Mini3_fam"/>
</dbReference>
<feature type="active site" evidence="5">
    <location>
        <position position="20"/>
    </location>
</feature>
<keyword evidence="1 5" id="KW-0698">rRNA processing</keyword>
<dbReference type="Pfam" id="PF00636">
    <property type="entry name" value="Ribonuclease_3"/>
    <property type="match status" value="1"/>
</dbReference>
<dbReference type="HAMAP" id="MF_01468">
    <property type="entry name" value="RNase_Mini_III"/>
    <property type="match status" value="1"/>
</dbReference>
<dbReference type="PANTHER" id="PTHR34276">
    <property type="entry name" value="MINI-RIBONUCLEASE 3"/>
    <property type="match status" value="1"/>
</dbReference>
<evidence type="ECO:0000256" key="3">
    <source>
        <dbReference type="ARBA" id="ARBA00022759"/>
    </source>
</evidence>
<keyword evidence="3 5" id="KW-0255">Endonuclease</keyword>
<keyword evidence="5" id="KW-0699">rRNA-binding</keyword>
<evidence type="ECO:0000256" key="2">
    <source>
        <dbReference type="ARBA" id="ARBA00022722"/>
    </source>
</evidence>
<dbReference type="Gene3D" id="1.10.1520.10">
    <property type="entry name" value="Ribonuclease III domain"/>
    <property type="match status" value="1"/>
</dbReference>
<evidence type="ECO:0000256" key="4">
    <source>
        <dbReference type="ARBA" id="ARBA00022801"/>
    </source>
</evidence>
<comment type="subunit">
    <text evidence="5">Homodimer.</text>
</comment>
<dbReference type="InterPro" id="IPR000999">
    <property type="entry name" value="RNase_III_dom"/>
</dbReference>
<evidence type="ECO:0000313" key="8">
    <source>
        <dbReference type="Proteomes" id="UP000677616"/>
    </source>
</evidence>
<comment type="cofactor">
    <cofactor evidence="5">
        <name>Mg(2+)</name>
        <dbReference type="ChEBI" id="CHEBI:18420"/>
    </cofactor>
</comment>
<feature type="domain" description="RNase III" evidence="6">
    <location>
        <begin position="14"/>
        <end position="113"/>
    </location>
</feature>
<keyword evidence="5" id="KW-0460">Magnesium</keyword>
<reference evidence="7 8" key="1">
    <citation type="submission" date="2021-04" db="EMBL/GenBank/DDBJ databases">
        <title>Complete genome sequence of a novel Streptococcus species.</title>
        <authorList>
            <person name="Teng J.L.L."/>
        </authorList>
    </citation>
    <scope>NUCLEOTIDE SEQUENCE [LARGE SCALE GENOMIC DNA]</scope>
    <source>
        <strain evidence="7 8">HKU75</strain>
    </source>
</reference>
<gene>
    <name evidence="5" type="primary">mrnC</name>
    <name evidence="7" type="ORF">INT76_08365</name>
</gene>
<comment type="function">
    <text evidence="5">Involved in correct processing of both the 5' and 3' ends of 23S rRNA precursor. Processes 30S rRNA precursor transcript even in absence of ribonuclease 3 (Rnc); Rnc processes 30S rRNA into smaller rRNA precursors.</text>
</comment>
<proteinExistence type="inferred from homology"/>
<accession>A0ABX7YKD8</accession>
<evidence type="ECO:0000256" key="5">
    <source>
        <dbReference type="HAMAP-Rule" id="MF_01468"/>
    </source>
</evidence>
<keyword evidence="5" id="KW-0690">Ribosome biogenesis</keyword>
<protein>
    <recommendedName>
        <fullName evidence="5">Mini-ribonuclease 3</fullName>
        <shortName evidence="5">Mini-3</shortName>
        <shortName evidence="5">Mini-RNase 3</shortName>
        <ecNumber evidence="5">3.1.26.-</ecNumber>
    </recommendedName>
    <alternativeName>
        <fullName evidence="5">Mini-RNase III</fullName>
        <shortName evidence="5">Mini-III</shortName>
    </alternativeName>
</protein>
<dbReference type="Proteomes" id="UP000677616">
    <property type="component" value="Chromosome"/>
</dbReference>
<dbReference type="InterPro" id="IPR036389">
    <property type="entry name" value="RNase_III_sf"/>
</dbReference>
<dbReference type="PIRSF" id="PIRSF005520">
    <property type="entry name" value="UCP005520"/>
    <property type="match status" value="1"/>
</dbReference>
<comment type="subcellular location">
    <subcellularLocation>
        <location evidence="5">Cytoplasm</location>
    </subcellularLocation>
</comment>
<dbReference type="PANTHER" id="PTHR34276:SF1">
    <property type="entry name" value="MINI-RIBONUCLEASE 3"/>
    <property type="match status" value="1"/>
</dbReference>
<dbReference type="EC" id="3.1.26.-" evidence="5"/>
<dbReference type="RefSeq" id="WP_212569993.1">
    <property type="nucleotide sequence ID" value="NZ_CP073084.1"/>
</dbReference>
<name>A0ABX7YKD8_9STRE</name>
<evidence type="ECO:0000256" key="1">
    <source>
        <dbReference type="ARBA" id="ARBA00022552"/>
    </source>
</evidence>
<dbReference type="SUPFAM" id="SSF69065">
    <property type="entry name" value="RNase III domain-like"/>
    <property type="match status" value="1"/>
</dbReference>
<evidence type="ECO:0000259" key="6">
    <source>
        <dbReference type="Pfam" id="PF00636"/>
    </source>
</evidence>
<sequence>MTNAVDVNLINGIALAFEGDAVFAMYIRRHLIFKGLTKPNKLHSEANKYVSARAQASLISALLEAQLLTEKEEEIYKRGRNAHSYTKAKNADVVTYRMSTGFEAVIGYLHMTDQTERMEELIDWCIEQVERGVTCKKKA</sequence>